<keyword evidence="1" id="KW-1133">Transmembrane helix</keyword>
<dbReference type="KEGG" id="aer:AERYTH_14895"/>
<keyword evidence="1" id="KW-0472">Membrane</keyword>
<proteinExistence type="predicted"/>
<dbReference type="PATRIC" id="fig|2041.4.peg.3112"/>
<dbReference type="Pfam" id="PF01944">
    <property type="entry name" value="SpoIIM"/>
    <property type="match status" value="1"/>
</dbReference>
<evidence type="ECO:0000313" key="3">
    <source>
        <dbReference type="Proteomes" id="UP000067689"/>
    </source>
</evidence>
<feature type="transmembrane region" description="Helical" evidence="1">
    <location>
        <begin position="65"/>
        <end position="94"/>
    </location>
</feature>
<accession>A0A0U3TK06</accession>
<dbReference type="InterPro" id="IPR002798">
    <property type="entry name" value="SpoIIM-like"/>
</dbReference>
<dbReference type="RefSeq" id="WP_067860322.1">
    <property type="nucleotide sequence ID" value="NZ_CP011502.1"/>
</dbReference>
<reference evidence="2 3" key="1">
    <citation type="journal article" date="1991" name="Int. J. Syst. Bacteriol.">
        <title>Description of the erythromycin-producing bacterium Arthrobacter sp. strain NRRL B-3381 as Aeromicrobium erythreum gen. nov., sp. nov.</title>
        <authorList>
            <person name="Miller E.S."/>
            <person name="Woese C.R."/>
            <person name="Brenner S."/>
        </authorList>
    </citation>
    <scope>NUCLEOTIDE SEQUENCE [LARGE SCALE GENOMIC DNA]</scope>
    <source>
        <strain evidence="2 3">AR18</strain>
    </source>
</reference>
<name>A0A0U3TK06_9ACTN</name>
<organism evidence="2 3">
    <name type="scientific">Aeromicrobium erythreum</name>
    <dbReference type="NCBI Taxonomy" id="2041"/>
    <lineage>
        <taxon>Bacteria</taxon>
        <taxon>Bacillati</taxon>
        <taxon>Actinomycetota</taxon>
        <taxon>Actinomycetes</taxon>
        <taxon>Propionibacteriales</taxon>
        <taxon>Nocardioidaceae</taxon>
        <taxon>Aeromicrobium</taxon>
    </lineage>
</organism>
<evidence type="ECO:0000313" key="2">
    <source>
        <dbReference type="EMBL" id="ALX05895.1"/>
    </source>
</evidence>
<dbReference type="STRING" id="2041.AERYTH_14895"/>
<dbReference type="Proteomes" id="UP000067689">
    <property type="component" value="Chromosome"/>
</dbReference>
<feature type="transmembrane region" description="Helical" evidence="1">
    <location>
        <begin position="20"/>
        <end position="44"/>
    </location>
</feature>
<gene>
    <name evidence="2" type="ORF">AERYTH_14895</name>
</gene>
<evidence type="ECO:0000256" key="1">
    <source>
        <dbReference type="SAM" id="Phobius"/>
    </source>
</evidence>
<sequence length="186" mass="19385">MSVSATRRPGAARRPGTTTRLVAGFLVVVLVAVVAGTVAGHAHPAEAERSRGRPAHAEEILQHNLVVLVVVGVLALLSVGLLAVLYLLPSFWIVGFQVGQSWQEHGPGPTLHGLLWHAPLELTAFALCAATATVQSRRLWSAAGGRERGATRAAEVLGPLLRGWVTSVGLLVLAALVEASLSAGPR</sequence>
<evidence type="ECO:0008006" key="4">
    <source>
        <dbReference type="Google" id="ProtNLM"/>
    </source>
</evidence>
<dbReference type="EMBL" id="CP011502">
    <property type="protein sequence ID" value="ALX05895.1"/>
    <property type="molecule type" value="Genomic_DNA"/>
</dbReference>
<protein>
    <recommendedName>
        <fullName evidence="4">Stage II sporulation protein M</fullName>
    </recommendedName>
</protein>
<keyword evidence="3" id="KW-1185">Reference proteome</keyword>
<keyword evidence="1" id="KW-0812">Transmembrane</keyword>
<dbReference type="AlphaFoldDB" id="A0A0U3TK06"/>